<dbReference type="SUPFAM" id="SSF53335">
    <property type="entry name" value="S-adenosyl-L-methionine-dependent methyltransferases"/>
    <property type="match status" value="1"/>
</dbReference>
<keyword evidence="3" id="KW-1185">Reference proteome</keyword>
<dbReference type="InterPro" id="IPR029063">
    <property type="entry name" value="SAM-dependent_MTases_sf"/>
</dbReference>
<dbReference type="Pfam" id="PF02353">
    <property type="entry name" value="CMAS"/>
    <property type="match status" value="1"/>
</dbReference>
<protein>
    <submittedName>
        <fullName evidence="2">Uncharacterized protein</fullName>
    </submittedName>
</protein>
<gene>
    <name evidence="2" type="ORF">GSI_01575</name>
</gene>
<dbReference type="EMBL" id="AYKW01000002">
    <property type="protein sequence ID" value="PIL35915.1"/>
    <property type="molecule type" value="Genomic_DNA"/>
</dbReference>
<dbReference type="OrthoDB" id="506498at2759"/>
<reference evidence="2 3" key="1">
    <citation type="journal article" date="2015" name="Sci. Rep.">
        <title>Chromosome-level genome map provides insights into diverse defense mechanisms in the medicinal fungus Ganoderma sinense.</title>
        <authorList>
            <person name="Zhu Y."/>
            <person name="Xu J."/>
            <person name="Sun C."/>
            <person name="Zhou S."/>
            <person name="Xu H."/>
            <person name="Nelson D.R."/>
            <person name="Qian J."/>
            <person name="Song J."/>
            <person name="Luo H."/>
            <person name="Xiang L."/>
            <person name="Li Y."/>
            <person name="Xu Z."/>
            <person name="Ji A."/>
            <person name="Wang L."/>
            <person name="Lu S."/>
            <person name="Hayward A."/>
            <person name="Sun W."/>
            <person name="Li X."/>
            <person name="Schwartz D.C."/>
            <person name="Wang Y."/>
            <person name="Chen S."/>
        </authorList>
    </citation>
    <scope>NUCLEOTIDE SEQUENCE [LARGE SCALE GENOMIC DNA]</scope>
    <source>
        <strain evidence="2 3">ZZ0214-1</strain>
    </source>
</reference>
<organism evidence="2 3">
    <name type="scientific">Ganoderma sinense ZZ0214-1</name>
    <dbReference type="NCBI Taxonomy" id="1077348"/>
    <lineage>
        <taxon>Eukaryota</taxon>
        <taxon>Fungi</taxon>
        <taxon>Dikarya</taxon>
        <taxon>Basidiomycota</taxon>
        <taxon>Agaricomycotina</taxon>
        <taxon>Agaricomycetes</taxon>
        <taxon>Polyporales</taxon>
        <taxon>Polyporaceae</taxon>
        <taxon>Ganoderma</taxon>
    </lineage>
</organism>
<accession>A0A2G8SQ70</accession>
<sequence length="215" mass="23874">MPTLTDSILEVGYHLLDKGLVPDVVLRPAIRALCRQRLREIDHGSFEANFAAKMKWIEGVRARSKIADVPEKANEQHYEVTTNFMLSCMGPCAKYSCCLYPTGKETLAEAEVLMLESYCEKAQLKDGLDILDLGCGALFGSLRESSWSYSAAKGWGSLSLYLAQKYPKSRIVGLSNSSTQKLHIDKTAETRGLTNLEVLTLLFITLAPYSLKTRS</sequence>
<dbReference type="PANTHER" id="PTHR43832:SF1">
    <property type="entry name" value="S-ADENOSYL-L-METHIONINE-DEPENDENT METHYLTRANSFERASES SUPERFAMILY PROTEIN"/>
    <property type="match status" value="1"/>
</dbReference>
<dbReference type="Proteomes" id="UP000230002">
    <property type="component" value="Unassembled WGS sequence"/>
</dbReference>
<evidence type="ECO:0000313" key="3">
    <source>
        <dbReference type="Proteomes" id="UP000230002"/>
    </source>
</evidence>
<evidence type="ECO:0000313" key="2">
    <source>
        <dbReference type="EMBL" id="PIL35915.1"/>
    </source>
</evidence>
<dbReference type="AlphaFoldDB" id="A0A2G8SQ70"/>
<proteinExistence type="inferred from homology"/>
<dbReference type="PANTHER" id="PTHR43832">
    <property type="match status" value="1"/>
</dbReference>
<dbReference type="STRING" id="1077348.A0A2G8SQ70"/>
<evidence type="ECO:0000256" key="1">
    <source>
        <dbReference type="ARBA" id="ARBA00010815"/>
    </source>
</evidence>
<name>A0A2G8SQ70_9APHY</name>
<dbReference type="Gene3D" id="3.40.50.150">
    <property type="entry name" value="Vaccinia Virus protein VP39"/>
    <property type="match status" value="1"/>
</dbReference>
<comment type="similarity">
    <text evidence="1">Belongs to the CFA/CMAS family.</text>
</comment>
<comment type="caution">
    <text evidence="2">The sequence shown here is derived from an EMBL/GenBank/DDBJ whole genome shotgun (WGS) entry which is preliminary data.</text>
</comment>